<protein>
    <submittedName>
        <fullName evidence="5">Ribosomal-protein-alanine N-acetyltransferase</fullName>
        <ecNumber evidence="5">2.3.1.267</ecNumber>
    </submittedName>
</protein>
<dbReference type="RefSeq" id="WP_309797750.1">
    <property type="nucleotide sequence ID" value="NZ_BAAAHY010000005.1"/>
</dbReference>
<evidence type="ECO:0000259" key="4">
    <source>
        <dbReference type="PROSITE" id="PS51186"/>
    </source>
</evidence>
<feature type="domain" description="N-acetyltransferase" evidence="4">
    <location>
        <begin position="11"/>
        <end position="179"/>
    </location>
</feature>
<keyword evidence="1 5" id="KW-0808">Transferase</keyword>
<dbReference type="InterPro" id="IPR016181">
    <property type="entry name" value="Acyl_CoA_acyltransferase"/>
</dbReference>
<keyword evidence="2 5" id="KW-0012">Acyltransferase</keyword>
<sequence length="181" mass="19479">MITSIRLSEDLELRLLAASDAASLAAAYRRNREHLAPWDPARPEEFYTEPGQAERIAGLLAGYAAGTTLPLLITKAGVAIGAVTISDIVRGPFENGHLGYWIDAAEQGRGSMTRAVSAVIGLAFGTLGLHRLQAGTLLHNTGSQQVLANCGFQRIGVAEKYLRIQNRWQDNVLFQLVAPGD</sequence>
<evidence type="ECO:0000256" key="1">
    <source>
        <dbReference type="ARBA" id="ARBA00022679"/>
    </source>
</evidence>
<name>A0ABU1JAM2_9MICC</name>
<dbReference type="PANTHER" id="PTHR43792">
    <property type="entry name" value="GNAT FAMILY, PUTATIVE (AFU_ORTHOLOGUE AFUA_3G00765)-RELATED-RELATED"/>
    <property type="match status" value="1"/>
</dbReference>
<dbReference type="InterPro" id="IPR000182">
    <property type="entry name" value="GNAT_dom"/>
</dbReference>
<dbReference type="EC" id="2.3.1.267" evidence="5"/>
<proteinExistence type="inferred from homology"/>
<dbReference type="Proteomes" id="UP001185069">
    <property type="component" value="Unassembled WGS sequence"/>
</dbReference>
<dbReference type="SUPFAM" id="SSF55729">
    <property type="entry name" value="Acyl-CoA N-acyltransferases (Nat)"/>
    <property type="match status" value="1"/>
</dbReference>
<dbReference type="PANTHER" id="PTHR43792:SF8">
    <property type="entry name" value="[RIBOSOMAL PROTEIN US5]-ALANINE N-ACETYLTRANSFERASE"/>
    <property type="match status" value="1"/>
</dbReference>
<comment type="similarity">
    <text evidence="3">Belongs to the acetyltransferase family. RimJ subfamily.</text>
</comment>
<evidence type="ECO:0000313" key="5">
    <source>
        <dbReference type="EMBL" id="MDR6269428.1"/>
    </source>
</evidence>
<evidence type="ECO:0000256" key="3">
    <source>
        <dbReference type="ARBA" id="ARBA00038502"/>
    </source>
</evidence>
<keyword evidence="6" id="KW-1185">Reference proteome</keyword>
<dbReference type="Gene3D" id="3.40.630.30">
    <property type="match status" value="1"/>
</dbReference>
<organism evidence="5 6">
    <name type="scientific">Arthrobacter russicus</name>
    <dbReference type="NCBI Taxonomy" id="172040"/>
    <lineage>
        <taxon>Bacteria</taxon>
        <taxon>Bacillati</taxon>
        <taxon>Actinomycetota</taxon>
        <taxon>Actinomycetes</taxon>
        <taxon>Micrococcales</taxon>
        <taxon>Micrococcaceae</taxon>
        <taxon>Arthrobacter</taxon>
    </lineage>
</organism>
<dbReference type="PROSITE" id="PS51186">
    <property type="entry name" value="GNAT"/>
    <property type="match status" value="1"/>
</dbReference>
<evidence type="ECO:0000256" key="2">
    <source>
        <dbReference type="ARBA" id="ARBA00023315"/>
    </source>
</evidence>
<reference evidence="5 6" key="1">
    <citation type="submission" date="2023-07" db="EMBL/GenBank/DDBJ databases">
        <title>Sequencing the genomes of 1000 actinobacteria strains.</title>
        <authorList>
            <person name="Klenk H.-P."/>
        </authorList>
    </citation>
    <scope>NUCLEOTIDE SEQUENCE [LARGE SCALE GENOMIC DNA]</scope>
    <source>
        <strain evidence="5 6">DSM 14555</strain>
    </source>
</reference>
<dbReference type="InterPro" id="IPR051531">
    <property type="entry name" value="N-acetyltransferase"/>
</dbReference>
<accession>A0ABU1JAM2</accession>
<dbReference type="GO" id="GO:0008999">
    <property type="term" value="F:protein-N-terminal-alanine acetyltransferase activity"/>
    <property type="evidence" value="ECO:0007669"/>
    <property type="project" value="UniProtKB-EC"/>
</dbReference>
<comment type="caution">
    <text evidence="5">The sequence shown here is derived from an EMBL/GenBank/DDBJ whole genome shotgun (WGS) entry which is preliminary data.</text>
</comment>
<dbReference type="EMBL" id="JAVDQF010000001">
    <property type="protein sequence ID" value="MDR6269428.1"/>
    <property type="molecule type" value="Genomic_DNA"/>
</dbReference>
<gene>
    <name evidence="5" type="ORF">JOE69_001666</name>
</gene>
<dbReference type="Pfam" id="PF13302">
    <property type="entry name" value="Acetyltransf_3"/>
    <property type="match status" value="1"/>
</dbReference>
<evidence type="ECO:0000313" key="6">
    <source>
        <dbReference type="Proteomes" id="UP001185069"/>
    </source>
</evidence>